<feature type="transmembrane region" description="Helical" evidence="2">
    <location>
        <begin position="459"/>
        <end position="480"/>
    </location>
</feature>
<evidence type="ECO:0000256" key="1">
    <source>
        <dbReference type="SAM" id="MobiDB-lite"/>
    </source>
</evidence>
<feature type="transmembrane region" description="Helical" evidence="2">
    <location>
        <begin position="82"/>
        <end position="103"/>
    </location>
</feature>
<dbReference type="AlphaFoldDB" id="A0A543PQV6"/>
<keyword evidence="2" id="KW-1133">Transmembrane helix</keyword>
<dbReference type="EMBL" id="VFQF01000002">
    <property type="protein sequence ID" value="TQN46455.1"/>
    <property type="molecule type" value="Genomic_DNA"/>
</dbReference>
<feature type="transmembrane region" description="Helical" evidence="2">
    <location>
        <begin position="54"/>
        <end position="75"/>
    </location>
</feature>
<gene>
    <name evidence="4" type="ORF">FHX52_3179</name>
</gene>
<feature type="region of interest" description="Disordered" evidence="1">
    <location>
        <begin position="381"/>
        <end position="421"/>
    </location>
</feature>
<dbReference type="Pfam" id="PF10756">
    <property type="entry name" value="bPH_6"/>
    <property type="match status" value="1"/>
</dbReference>
<dbReference type="OrthoDB" id="3824918at2"/>
<evidence type="ECO:0000313" key="5">
    <source>
        <dbReference type="Proteomes" id="UP000320085"/>
    </source>
</evidence>
<feature type="transmembrane region" description="Helical" evidence="2">
    <location>
        <begin position="297"/>
        <end position="321"/>
    </location>
</feature>
<reference evidence="4 5" key="1">
    <citation type="submission" date="2019-06" db="EMBL/GenBank/DDBJ databases">
        <title>Sequencing the genomes of 1000 actinobacteria strains.</title>
        <authorList>
            <person name="Klenk H.-P."/>
        </authorList>
    </citation>
    <scope>NUCLEOTIDE SEQUENCE [LARGE SCALE GENOMIC DNA]</scope>
    <source>
        <strain evidence="4 5">DSM 21776</strain>
    </source>
</reference>
<comment type="caution">
    <text evidence="4">The sequence shown here is derived from an EMBL/GenBank/DDBJ whole genome shotgun (WGS) entry which is preliminary data.</text>
</comment>
<accession>A0A543PQV6</accession>
<feature type="transmembrane region" description="Helical" evidence="2">
    <location>
        <begin position="341"/>
        <end position="363"/>
    </location>
</feature>
<evidence type="ECO:0000256" key="2">
    <source>
        <dbReference type="SAM" id="Phobius"/>
    </source>
</evidence>
<proteinExistence type="predicted"/>
<dbReference type="Proteomes" id="UP000320085">
    <property type="component" value="Unassembled WGS sequence"/>
</dbReference>
<name>A0A543PQV6_9MICO</name>
<evidence type="ECO:0000313" key="4">
    <source>
        <dbReference type="EMBL" id="TQN46455.1"/>
    </source>
</evidence>
<sequence length="569" mass="58943">MSGDSGVLQNDAGQDGGPRAAGSLLRAGAFGLTAAVAGAGVYAAVVILTGYELGLVAVVLGMGVGYAVAAGHATLPGGWVRALSVVLTLFSLLLSSYLILWLYDGEGFAPEPLSVSEAANTVWDLMTADPVGLLIWGVALLTAFGIGKGEDPAVERPAPDLIAEPDPGTDRVWPVVQVVSVEPQPLGAAELELAVAMRTSSGGFRLRQLSLVASDLPGAVPHLFDEVPDILAVSGSPVNRCRVVDHEYDSAEDAMAAAYLQHPAADLDDWVEGADFCLWVEEGPDFGQLLKPDAERVGAIGAVAVGLGSLMVGTAVIYGGYLLNVWVGLDTPERKGTPADSVFTIVVIVVGGALAVLSGRHIARLLARRNLARAAGSAPDARYEAGRGPALTAGRGVSGSTEVGTMRDANTGPDLPGRADPSERLVERPRARLFWCAGALVLASLGAVVGIAARDELGLAGALALAGAVLVMASVGVACLRWSITADASGLTVSNLIRRHRIAWPDLAEVRLEKVQADVDLGFHYFVFITSAGQRIRADAPTGRNNPGGKMDQLHNALLDMGKRYAAPD</sequence>
<keyword evidence="2" id="KW-0812">Transmembrane</keyword>
<protein>
    <submittedName>
        <fullName evidence="4">PH (Pleckstrin Homology) domain-containing protein</fullName>
    </submittedName>
</protein>
<organism evidence="4 5">
    <name type="scientific">Humibacillus xanthopallidus</name>
    <dbReference type="NCBI Taxonomy" id="412689"/>
    <lineage>
        <taxon>Bacteria</taxon>
        <taxon>Bacillati</taxon>
        <taxon>Actinomycetota</taxon>
        <taxon>Actinomycetes</taxon>
        <taxon>Micrococcales</taxon>
        <taxon>Intrasporangiaceae</taxon>
        <taxon>Humibacillus</taxon>
    </lineage>
</organism>
<keyword evidence="2" id="KW-0472">Membrane</keyword>
<feature type="transmembrane region" description="Helical" evidence="2">
    <location>
        <begin position="433"/>
        <end position="453"/>
    </location>
</feature>
<feature type="transmembrane region" description="Helical" evidence="2">
    <location>
        <begin position="29"/>
        <end position="48"/>
    </location>
</feature>
<evidence type="ECO:0000259" key="3">
    <source>
        <dbReference type="Pfam" id="PF10756"/>
    </source>
</evidence>
<feature type="domain" description="Low molecular weight protein antigen 6 PH" evidence="3">
    <location>
        <begin position="483"/>
        <end position="514"/>
    </location>
</feature>
<dbReference type="InterPro" id="IPR019692">
    <property type="entry name" value="CFP-6_PH"/>
</dbReference>